<evidence type="ECO:0000256" key="2">
    <source>
        <dbReference type="ARBA" id="ARBA00022801"/>
    </source>
</evidence>
<dbReference type="SUPFAM" id="SSF54637">
    <property type="entry name" value="Thioesterase/thiol ester dehydrase-isomerase"/>
    <property type="match status" value="1"/>
</dbReference>
<dbReference type="InterPro" id="IPR050563">
    <property type="entry name" value="4-hydroxybenzoyl-CoA_TE"/>
</dbReference>
<dbReference type="CDD" id="cd00586">
    <property type="entry name" value="4HBT"/>
    <property type="match status" value="1"/>
</dbReference>
<sequence>MFISKHEVEVRYAETDQMGVVYHANYLIWMDLGRTKLIKELGFSYKKLEEDGVLCPVLEASVKYKKPFRFGETATIHTWINEYNGIRIVYGYKIFTPNNEVGIEGTTSHVCVKNDSFKPINFKKHYPHWHEEYMKAMNK</sequence>
<dbReference type="Proteomes" id="UP001197974">
    <property type="component" value="Chromosome"/>
</dbReference>
<dbReference type="EC" id="3.1.2.-" evidence="3"/>
<dbReference type="GO" id="GO:0016787">
    <property type="term" value="F:hydrolase activity"/>
    <property type="evidence" value="ECO:0007669"/>
    <property type="project" value="UniProtKB-KW"/>
</dbReference>
<comment type="similarity">
    <text evidence="1">Belongs to the 4-hydroxybenzoyl-CoA thioesterase family.</text>
</comment>
<reference evidence="3 4" key="1">
    <citation type="submission" date="2023-06" db="EMBL/GenBank/DDBJ databases">
        <title>Five Gram-positive bacteria isolated from mangrove sediments in Shenzhen, Guangdong, China.</title>
        <authorList>
            <person name="Yu S."/>
            <person name="Zheng W."/>
            <person name="Huang Y."/>
        </authorList>
    </citation>
    <scope>NUCLEOTIDE SEQUENCE [LARGE SCALE GENOMIC DNA]</scope>
    <source>
        <strain evidence="3 4">SaN35-3</strain>
    </source>
</reference>
<dbReference type="Pfam" id="PF13279">
    <property type="entry name" value="4HBT_2"/>
    <property type="match status" value="1"/>
</dbReference>
<proteinExistence type="inferred from homology"/>
<dbReference type="PIRSF" id="PIRSF003230">
    <property type="entry name" value="YbgC"/>
    <property type="match status" value="1"/>
</dbReference>
<evidence type="ECO:0000313" key="4">
    <source>
        <dbReference type="Proteomes" id="UP001197974"/>
    </source>
</evidence>
<dbReference type="RefSeq" id="WP_226538220.1">
    <property type="nucleotide sequence ID" value="NZ_CP129013.1"/>
</dbReference>
<dbReference type="InterPro" id="IPR029069">
    <property type="entry name" value="HotDog_dom_sf"/>
</dbReference>
<dbReference type="EMBL" id="CP129013">
    <property type="protein sequence ID" value="WLR43432.1"/>
    <property type="molecule type" value="Genomic_DNA"/>
</dbReference>
<dbReference type="InterPro" id="IPR006684">
    <property type="entry name" value="YbgC/YbaW"/>
</dbReference>
<protein>
    <submittedName>
        <fullName evidence="3">Thioesterase family protein</fullName>
        <ecNumber evidence="3">3.1.2.-</ecNumber>
    </submittedName>
</protein>
<dbReference type="NCBIfam" id="TIGR00051">
    <property type="entry name" value="YbgC/FadM family acyl-CoA thioesterase"/>
    <property type="match status" value="1"/>
</dbReference>
<keyword evidence="2 3" id="KW-0378">Hydrolase</keyword>
<accession>A0ABY9JVJ6</accession>
<dbReference type="PANTHER" id="PTHR31793">
    <property type="entry name" value="4-HYDROXYBENZOYL-COA THIOESTERASE FAMILY MEMBER"/>
    <property type="match status" value="1"/>
</dbReference>
<keyword evidence="4" id="KW-1185">Reference proteome</keyword>
<dbReference type="Gene3D" id="3.10.129.10">
    <property type="entry name" value="Hotdog Thioesterase"/>
    <property type="match status" value="1"/>
</dbReference>
<evidence type="ECO:0000313" key="3">
    <source>
        <dbReference type="EMBL" id="WLR43432.1"/>
    </source>
</evidence>
<evidence type="ECO:0000256" key="1">
    <source>
        <dbReference type="ARBA" id="ARBA00005953"/>
    </source>
</evidence>
<name>A0ABY9JVJ6_9BACI</name>
<gene>
    <name evidence="3" type="ORF">LC087_04465</name>
</gene>
<dbReference type="PANTHER" id="PTHR31793:SF27">
    <property type="entry name" value="NOVEL THIOESTERASE SUPERFAMILY DOMAIN AND SAPOSIN A-TYPE DOMAIN CONTAINING PROTEIN (0610012H03RIK)"/>
    <property type="match status" value="1"/>
</dbReference>
<organism evidence="3 4">
    <name type="scientific">Bacillus carboniphilus</name>
    <dbReference type="NCBI Taxonomy" id="86663"/>
    <lineage>
        <taxon>Bacteria</taxon>
        <taxon>Bacillati</taxon>
        <taxon>Bacillota</taxon>
        <taxon>Bacilli</taxon>
        <taxon>Bacillales</taxon>
        <taxon>Bacillaceae</taxon>
        <taxon>Bacillus</taxon>
    </lineage>
</organism>